<dbReference type="GO" id="GO:0000422">
    <property type="term" value="P:autophagy of mitochondrion"/>
    <property type="evidence" value="ECO:0007669"/>
    <property type="project" value="TreeGrafter"/>
</dbReference>
<keyword evidence="4" id="KW-0813">Transport</keyword>
<dbReference type="Gene3D" id="3.30.1520.10">
    <property type="entry name" value="Phox-like domain"/>
    <property type="match status" value="1"/>
</dbReference>
<dbReference type="Gene3D" id="1.20.1270.60">
    <property type="entry name" value="Arfaptin homology (AH) domain/BAR domain"/>
    <property type="match status" value="1"/>
</dbReference>
<organism evidence="12 13">
    <name type="scientific">Thamnocephalis sphaerospora</name>
    <dbReference type="NCBI Taxonomy" id="78915"/>
    <lineage>
        <taxon>Eukaryota</taxon>
        <taxon>Fungi</taxon>
        <taxon>Fungi incertae sedis</taxon>
        <taxon>Zoopagomycota</taxon>
        <taxon>Zoopagomycotina</taxon>
        <taxon>Zoopagomycetes</taxon>
        <taxon>Zoopagales</taxon>
        <taxon>Sigmoideomycetaceae</taxon>
        <taxon>Thamnocephalis</taxon>
    </lineage>
</organism>
<dbReference type="EMBL" id="KZ992433">
    <property type="protein sequence ID" value="RKP10908.1"/>
    <property type="molecule type" value="Genomic_DNA"/>
</dbReference>
<evidence type="ECO:0000256" key="5">
    <source>
        <dbReference type="ARBA" id="ARBA00022490"/>
    </source>
</evidence>
<dbReference type="InterPro" id="IPR015404">
    <property type="entry name" value="Vps5_C"/>
</dbReference>
<evidence type="ECO:0000256" key="8">
    <source>
        <dbReference type="ARBA" id="ARBA00040748"/>
    </source>
</evidence>
<dbReference type="GO" id="GO:0034727">
    <property type="term" value="P:piecemeal microautophagy of the nucleus"/>
    <property type="evidence" value="ECO:0007669"/>
    <property type="project" value="TreeGrafter"/>
</dbReference>
<comment type="similarity">
    <text evidence="3">Belongs to the sorting nexin family.</text>
</comment>
<keyword evidence="13" id="KW-1185">Reference proteome</keyword>
<evidence type="ECO:0000256" key="1">
    <source>
        <dbReference type="ARBA" id="ARBA00004184"/>
    </source>
</evidence>
<dbReference type="InterPro" id="IPR027267">
    <property type="entry name" value="AH/BAR_dom_sf"/>
</dbReference>
<reference evidence="13" key="1">
    <citation type="journal article" date="2018" name="Nat. Microbiol.">
        <title>Leveraging single-cell genomics to expand the fungal tree of life.</title>
        <authorList>
            <person name="Ahrendt S.R."/>
            <person name="Quandt C.A."/>
            <person name="Ciobanu D."/>
            <person name="Clum A."/>
            <person name="Salamov A."/>
            <person name="Andreopoulos B."/>
            <person name="Cheng J.F."/>
            <person name="Woyke T."/>
            <person name="Pelin A."/>
            <person name="Henrissat B."/>
            <person name="Reynolds N.K."/>
            <person name="Benny G.L."/>
            <person name="Smith M.E."/>
            <person name="James T.Y."/>
            <person name="Grigoriev I.V."/>
        </authorList>
    </citation>
    <scope>NUCLEOTIDE SEQUENCE [LARGE SCALE GENOMIC DNA]</scope>
    <source>
        <strain evidence="13">RSA 1356</strain>
    </source>
</reference>
<dbReference type="GO" id="GO:0000407">
    <property type="term" value="C:phagophore assembly site"/>
    <property type="evidence" value="ECO:0007669"/>
    <property type="project" value="TreeGrafter"/>
</dbReference>
<dbReference type="STRING" id="78915.A0A4P9XX12"/>
<comment type="subcellular location">
    <subcellularLocation>
        <location evidence="2">Cytoplasm</location>
    </subcellularLocation>
    <subcellularLocation>
        <location evidence="1">Endomembrane system</location>
        <topology evidence="1">Peripheral membrane protein</topology>
    </subcellularLocation>
</comment>
<dbReference type="Proteomes" id="UP000271241">
    <property type="component" value="Unassembled WGS sequence"/>
</dbReference>
<keyword evidence="7" id="KW-0472">Membrane</keyword>
<dbReference type="GO" id="GO:0061709">
    <property type="term" value="P:reticulophagy"/>
    <property type="evidence" value="ECO:0007669"/>
    <property type="project" value="TreeGrafter"/>
</dbReference>
<dbReference type="SUPFAM" id="SSF64268">
    <property type="entry name" value="PX domain"/>
    <property type="match status" value="1"/>
</dbReference>
<evidence type="ECO:0000256" key="6">
    <source>
        <dbReference type="ARBA" id="ARBA00023121"/>
    </source>
</evidence>
<dbReference type="GO" id="GO:0005769">
    <property type="term" value="C:early endosome"/>
    <property type="evidence" value="ECO:0007669"/>
    <property type="project" value="TreeGrafter"/>
</dbReference>
<feature type="domain" description="PX" evidence="11">
    <location>
        <begin position="1"/>
        <end position="117"/>
    </location>
</feature>
<dbReference type="AlphaFoldDB" id="A0A4P9XX12"/>
<dbReference type="SMART" id="SM00312">
    <property type="entry name" value="PX"/>
    <property type="match status" value="1"/>
</dbReference>
<dbReference type="GO" id="GO:0032456">
    <property type="term" value="P:endocytic recycling"/>
    <property type="evidence" value="ECO:0007669"/>
    <property type="project" value="TreeGrafter"/>
</dbReference>
<protein>
    <recommendedName>
        <fullName evidence="8">Sorting nexin-4</fullName>
    </recommendedName>
    <alternativeName>
        <fullName evidence="9">Autophagy-related protein 24</fullName>
    </alternativeName>
</protein>
<evidence type="ECO:0000256" key="9">
    <source>
        <dbReference type="ARBA" id="ARBA00041273"/>
    </source>
</evidence>
<dbReference type="Pfam" id="PF00787">
    <property type="entry name" value="PX"/>
    <property type="match status" value="1"/>
</dbReference>
<dbReference type="PROSITE" id="PS50195">
    <property type="entry name" value="PX"/>
    <property type="match status" value="1"/>
</dbReference>
<keyword evidence="10" id="KW-0175">Coiled coil</keyword>
<dbReference type="OrthoDB" id="205639at2759"/>
<evidence type="ECO:0000256" key="10">
    <source>
        <dbReference type="SAM" id="Coils"/>
    </source>
</evidence>
<dbReference type="GO" id="GO:0035091">
    <property type="term" value="F:phosphatidylinositol binding"/>
    <property type="evidence" value="ECO:0007669"/>
    <property type="project" value="InterPro"/>
</dbReference>
<proteinExistence type="inferred from homology"/>
<dbReference type="SUPFAM" id="SSF103657">
    <property type="entry name" value="BAR/IMD domain-like"/>
    <property type="match status" value="1"/>
</dbReference>
<evidence type="ECO:0000256" key="3">
    <source>
        <dbReference type="ARBA" id="ARBA00010883"/>
    </source>
</evidence>
<keyword evidence="6" id="KW-0446">Lipid-binding</keyword>
<gene>
    <name evidence="12" type="ORF">THASP1DRAFT_12213</name>
</gene>
<accession>A0A4P9XX12</accession>
<feature type="coiled-coil region" evidence="10">
    <location>
        <begin position="259"/>
        <end position="329"/>
    </location>
</feature>
<feature type="non-terminal residue" evidence="12">
    <location>
        <position position="1"/>
    </location>
</feature>
<sequence>NVTEPRKETTKDAHISYLVTTTCGVSSLGAPQFTVRRRYQDFSWLYTVLTAEFPQCIIAPPPEKHRIGYITGDRFGDEFIEKRRAGLERFIRRIARHPLLQLNEHVKLFLTEPRLLHVEPNVPERDTLLDNIGDSILNAFSRIKHPDKRFIDVKETVEKFEDNLNAVERVYQKMTRREIELHDDYLKFAKSVADLAQIETGMSDQFKQFADTIEQFTAEMQRKTYTDEHSFVAQLREHMVYCQSVKGVLKLRDQKQVDYEELAEYLHQQQDERNKLQDARGPTGLTSFIKGKYDEMKGVDAESARRQKIDRLEEHIDELQNAVNETHDVSTLFSREVLREFNNFQTGKTLELKEFLSEYAESQADFYRKSASLWEDLIPALERLEVDD</sequence>
<dbReference type="InterPro" id="IPR001683">
    <property type="entry name" value="PX_dom"/>
</dbReference>
<evidence type="ECO:0000256" key="2">
    <source>
        <dbReference type="ARBA" id="ARBA00004496"/>
    </source>
</evidence>
<dbReference type="InterPro" id="IPR036871">
    <property type="entry name" value="PX_dom_sf"/>
</dbReference>
<evidence type="ECO:0000313" key="13">
    <source>
        <dbReference type="Proteomes" id="UP000271241"/>
    </source>
</evidence>
<dbReference type="PANTHER" id="PTHR45949">
    <property type="entry name" value="SORTING NEXIN-4"/>
    <property type="match status" value="1"/>
</dbReference>
<dbReference type="GO" id="GO:0015031">
    <property type="term" value="P:protein transport"/>
    <property type="evidence" value="ECO:0007669"/>
    <property type="project" value="TreeGrafter"/>
</dbReference>
<keyword evidence="5" id="KW-0963">Cytoplasm</keyword>
<dbReference type="PANTHER" id="PTHR45949:SF2">
    <property type="entry name" value="SORTING NEXIN-4"/>
    <property type="match status" value="1"/>
</dbReference>
<evidence type="ECO:0000259" key="11">
    <source>
        <dbReference type="PROSITE" id="PS50195"/>
    </source>
</evidence>
<evidence type="ECO:0000256" key="7">
    <source>
        <dbReference type="ARBA" id="ARBA00023136"/>
    </source>
</evidence>
<evidence type="ECO:0000256" key="4">
    <source>
        <dbReference type="ARBA" id="ARBA00022448"/>
    </source>
</evidence>
<name>A0A4P9XX12_9FUNG</name>
<evidence type="ECO:0000313" key="12">
    <source>
        <dbReference type="EMBL" id="RKP10908.1"/>
    </source>
</evidence>
<dbReference type="Pfam" id="PF09325">
    <property type="entry name" value="Vps5"/>
    <property type="match status" value="1"/>
</dbReference>